<proteinExistence type="predicted"/>
<dbReference type="PANTHER" id="PTHR38406:SF1">
    <property type="entry name" value="TRANSCRIPTIONAL REPRESSOR OPI1"/>
    <property type="match status" value="1"/>
</dbReference>
<sequence length="602" mass="65253">MAQDSQPPHTDAIPSTSTAFLESTGLEACHSSDFQLPRIQELDPTMNSSLPLISSSLPPSQGSGTSLPSLVQVAASIPAPVTTPSSSYQPHHMPSLSELGGVSTSSSLSYHQTPIDSEMSGVGSPDYARASRASSFHEDNDLRLVAQALAEMKTARGYFLGGATQAYNNSKNFSPRFKSGAEYVESYLNPIANTVGNVSRVTGVEGGVRWFLGGRRPGQAPIEPESQQQSRSSKRRKVNEGASVPASEDGEGHMRRLSVASSATMSSLPPYSDEIGAPEYCPSNTPNIADGPQTHPRDRPHNVGWRFIRSTTGLGAAMNEQSLRSLKYCLAWLRTANKNIDNNINTLKNLVEEYDRAEAREREAHKSTSDVEGDQQCQENSLENDVDMQAVEAKSESSKQASPVTTADGRDAHCSTQDSENVSDKPSGPRSRREVGERITKLKSDVVHVLQDTVKTISMYAGASLPQPARQFVRRSLMSLPMRSAGAAKAQAREQQAALDRGERPNHRTTTRRNAQTALLVAREGLQVILQVSNVLDSTIGSAEQWCERLGRRPAGRRTPSLEKTVSDDTESAGHDVNGDLTMEEVREPSLTHAPEKRPLEA</sequence>
<name>A0ABR4MS20_9PEZI</name>
<feature type="compositionally biased region" description="Basic and acidic residues" evidence="1">
    <location>
        <begin position="360"/>
        <end position="369"/>
    </location>
</feature>
<feature type="region of interest" description="Disordered" evidence="1">
    <location>
        <begin position="35"/>
        <end position="67"/>
    </location>
</feature>
<feature type="compositionally biased region" description="Low complexity" evidence="1">
    <location>
        <begin position="48"/>
        <end position="67"/>
    </location>
</feature>
<evidence type="ECO:0000256" key="1">
    <source>
        <dbReference type="SAM" id="MobiDB-lite"/>
    </source>
</evidence>
<feature type="compositionally biased region" description="Polar residues" evidence="1">
    <location>
        <begin position="102"/>
        <end position="115"/>
    </location>
</feature>
<dbReference type="Pfam" id="PF08618">
    <property type="entry name" value="Opi1"/>
    <property type="match status" value="1"/>
</dbReference>
<dbReference type="RefSeq" id="XP_070862266.1">
    <property type="nucleotide sequence ID" value="XM_071005592.1"/>
</dbReference>
<evidence type="ECO:0000313" key="2">
    <source>
        <dbReference type="EMBL" id="KAL2891086.1"/>
    </source>
</evidence>
<feature type="region of interest" description="Disordered" evidence="1">
    <location>
        <begin position="360"/>
        <end position="439"/>
    </location>
</feature>
<dbReference type="Proteomes" id="UP001610728">
    <property type="component" value="Unassembled WGS sequence"/>
</dbReference>
<dbReference type="InterPro" id="IPR013927">
    <property type="entry name" value="TF_Opi1_Ccg-8"/>
</dbReference>
<accession>A0ABR4MS20</accession>
<dbReference type="EMBL" id="JABSNW010000001">
    <property type="protein sequence ID" value="KAL2891086.1"/>
    <property type="molecule type" value="Genomic_DNA"/>
</dbReference>
<feature type="compositionally biased region" description="Basic and acidic residues" evidence="1">
    <location>
        <begin position="572"/>
        <end position="602"/>
    </location>
</feature>
<organism evidence="2 3">
    <name type="scientific">Ceratocystis lukuohia</name>
    <dbReference type="NCBI Taxonomy" id="2019550"/>
    <lineage>
        <taxon>Eukaryota</taxon>
        <taxon>Fungi</taxon>
        <taxon>Dikarya</taxon>
        <taxon>Ascomycota</taxon>
        <taxon>Pezizomycotina</taxon>
        <taxon>Sordariomycetes</taxon>
        <taxon>Hypocreomycetidae</taxon>
        <taxon>Microascales</taxon>
        <taxon>Ceratocystidaceae</taxon>
        <taxon>Ceratocystis</taxon>
    </lineage>
</organism>
<feature type="region of interest" description="Disordered" evidence="1">
    <location>
        <begin position="551"/>
        <end position="602"/>
    </location>
</feature>
<feature type="region of interest" description="Disordered" evidence="1">
    <location>
        <begin position="280"/>
        <end position="303"/>
    </location>
</feature>
<evidence type="ECO:0000313" key="3">
    <source>
        <dbReference type="Proteomes" id="UP001610728"/>
    </source>
</evidence>
<protein>
    <submittedName>
        <fullName evidence="2">Clock-controlled protein 8</fullName>
    </submittedName>
</protein>
<feature type="region of interest" description="Disordered" evidence="1">
    <location>
        <begin position="1"/>
        <end position="21"/>
    </location>
</feature>
<keyword evidence="3" id="KW-1185">Reference proteome</keyword>
<dbReference type="GeneID" id="98114690"/>
<dbReference type="PANTHER" id="PTHR38406">
    <property type="entry name" value="TRANSCRIPTIONAL REPRESSOR OPI1"/>
    <property type="match status" value="1"/>
</dbReference>
<comment type="caution">
    <text evidence="2">The sequence shown here is derived from an EMBL/GenBank/DDBJ whole genome shotgun (WGS) entry which is preliminary data.</text>
</comment>
<reference evidence="2 3" key="1">
    <citation type="submission" date="2020-05" db="EMBL/GenBank/DDBJ databases">
        <title>Ceratocystis lukuohia genome.</title>
        <authorList>
            <person name="Harrington T.C."/>
            <person name="Kim K."/>
            <person name="Mayers C.G."/>
        </authorList>
    </citation>
    <scope>NUCLEOTIDE SEQUENCE [LARGE SCALE GENOMIC DNA]</scope>
    <source>
        <strain evidence="2 3">C4212</strain>
    </source>
</reference>
<gene>
    <name evidence="2" type="ORF">HOO65_010444</name>
</gene>
<feature type="region of interest" description="Disordered" evidence="1">
    <location>
        <begin position="212"/>
        <end position="253"/>
    </location>
</feature>
<feature type="region of interest" description="Disordered" evidence="1">
    <location>
        <begin position="82"/>
        <end position="134"/>
    </location>
</feature>